<organism evidence="2 3">
    <name type="scientific">Meloidogyne graminicola</name>
    <dbReference type="NCBI Taxonomy" id="189291"/>
    <lineage>
        <taxon>Eukaryota</taxon>
        <taxon>Metazoa</taxon>
        <taxon>Ecdysozoa</taxon>
        <taxon>Nematoda</taxon>
        <taxon>Chromadorea</taxon>
        <taxon>Rhabditida</taxon>
        <taxon>Tylenchina</taxon>
        <taxon>Tylenchomorpha</taxon>
        <taxon>Tylenchoidea</taxon>
        <taxon>Meloidogynidae</taxon>
        <taxon>Meloidogyninae</taxon>
        <taxon>Meloidogyne</taxon>
    </lineage>
</organism>
<keyword evidence="1" id="KW-0472">Membrane</keyword>
<dbReference type="OrthoDB" id="5886488at2759"/>
<evidence type="ECO:0000256" key="1">
    <source>
        <dbReference type="SAM" id="Phobius"/>
    </source>
</evidence>
<dbReference type="EMBL" id="JABEBT010000109">
    <property type="protein sequence ID" value="KAF7632197.1"/>
    <property type="molecule type" value="Genomic_DNA"/>
</dbReference>
<keyword evidence="3" id="KW-1185">Reference proteome</keyword>
<evidence type="ECO:0000313" key="2">
    <source>
        <dbReference type="EMBL" id="KAF7632197.1"/>
    </source>
</evidence>
<keyword evidence="1" id="KW-0812">Transmembrane</keyword>
<reference evidence="2" key="1">
    <citation type="journal article" date="2020" name="Ecol. Evol.">
        <title>Genome structure and content of the rice root-knot nematode (Meloidogyne graminicola).</title>
        <authorList>
            <person name="Phan N.T."/>
            <person name="Danchin E.G.J."/>
            <person name="Klopp C."/>
            <person name="Perfus-Barbeoch L."/>
            <person name="Kozlowski D.K."/>
            <person name="Koutsovoulos G.D."/>
            <person name="Lopez-Roques C."/>
            <person name="Bouchez O."/>
            <person name="Zahm M."/>
            <person name="Besnard G."/>
            <person name="Bellafiore S."/>
        </authorList>
    </citation>
    <scope>NUCLEOTIDE SEQUENCE</scope>
    <source>
        <strain evidence="2">VN-18</strain>
    </source>
</reference>
<proteinExistence type="predicted"/>
<feature type="transmembrane region" description="Helical" evidence="1">
    <location>
        <begin position="77"/>
        <end position="100"/>
    </location>
</feature>
<evidence type="ECO:0000313" key="3">
    <source>
        <dbReference type="Proteomes" id="UP000605970"/>
    </source>
</evidence>
<gene>
    <name evidence="2" type="ORF">Mgra_00008382</name>
</gene>
<name>A0A8S9ZFV7_9BILA</name>
<accession>A0A8S9ZFV7</accession>
<dbReference type="AlphaFoldDB" id="A0A8S9ZFV7"/>
<sequence length="139" mass="16449">MTLLSANNEIEEIRKSIQQIRYLIQKIIRGTENITEKIEPALASTEEVLIDAKSAVNNASNIFVEFSNYNFPINRTYITLIFLFEFISFGIILFLVYKIIKNLKKLFKQIDDKIEERRTYINKNNLREFEIPLLKNEQK</sequence>
<protein>
    <submittedName>
        <fullName evidence="2">Uncharacterized protein</fullName>
    </submittedName>
</protein>
<keyword evidence="1" id="KW-1133">Transmembrane helix</keyword>
<comment type="caution">
    <text evidence="2">The sequence shown here is derived from an EMBL/GenBank/DDBJ whole genome shotgun (WGS) entry which is preliminary data.</text>
</comment>
<dbReference type="Proteomes" id="UP000605970">
    <property type="component" value="Unassembled WGS sequence"/>
</dbReference>